<evidence type="ECO:0000313" key="1">
    <source>
        <dbReference type="EMBL" id="KAF2179671.1"/>
    </source>
</evidence>
<protein>
    <submittedName>
        <fullName evidence="1">Uncharacterized protein</fullName>
    </submittedName>
</protein>
<feature type="non-terminal residue" evidence="1">
    <location>
        <position position="100"/>
    </location>
</feature>
<organism evidence="1 2">
    <name type="scientific">Zopfia rhizophila CBS 207.26</name>
    <dbReference type="NCBI Taxonomy" id="1314779"/>
    <lineage>
        <taxon>Eukaryota</taxon>
        <taxon>Fungi</taxon>
        <taxon>Dikarya</taxon>
        <taxon>Ascomycota</taxon>
        <taxon>Pezizomycotina</taxon>
        <taxon>Dothideomycetes</taxon>
        <taxon>Dothideomycetes incertae sedis</taxon>
        <taxon>Zopfiaceae</taxon>
        <taxon>Zopfia</taxon>
    </lineage>
</organism>
<accession>A0A6A6DJL6</accession>
<proteinExistence type="predicted"/>
<dbReference type="EMBL" id="ML994664">
    <property type="protein sequence ID" value="KAF2179671.1"/>
    <property type="molecule type" value="Genomic_DNA"/>
</dbReference>
<evidence type="ECO:0000313" key="2">
    <source>
        <dbReference type="Proteomes" id="UP000800200"/>
    </source>
</evidence>
<dbReference type="AlphaFoldDB" id="A0A6A6DJL6"/>
<dbReference type="Proteomes" id="UP000800200">
    <property type="component" value="Unassembled WGS sequence"/>
</dbReference>
<reference evidence="1" key="1">
    <citation type="journal article" date="2020" name="Stud. Mycol.">
        <title>101 Dothideomycetes genomes: a test case for predicting lifestyles and emergence of pathogens.</title>
        <authorList>
            <person name="Haridas S."/>
            <person name="Albert R."/>
            <person name="Binder M."/>
            <person name="Bloem J."/>
            <person name="Labutti K."/>
            <person name="Salamov A."/>
            <person name="Andreopoulos B."/>
            <person name="Baker S."/>
            <person name="Barry K."/>
            <person name="Bills G."/>
            <person name="Bluhm B."/>
            <person name="Cannon C."/>
            <person name="Castanera R."/>
            <person name="Culley D."/>
            <person name="Daum C."/>
            <person name="Ezra D."/>
            <person name="Gonzalez J."/>
            <person name="Henrissat B."/>
            <person name="Kuo A."/>
            <person name="Liang C."/>
            <person name="Lipzen A."/>
            <person name="Lutzoni F."/>
            <person name="Magnuson J."/>
            <person name="Mondo S."/>
            <person name="Nolan M."/>
            <person name="Ohm R."/>
            <person name="Pangilinan J."/>
            <person name="Park H.-J."/>
            <person name="Ramirez L."/>
            <person name="Alfaro M."/>
            <person name="Sun H."/>
            <person name="Tritt A."/>
            <person name="Yoshinaga Y."/>
            <person name="Zwiers L.-H."/>
            <person name="Turgeon B."/>
            <person name="Goodwin S."/>
            <person name="Spatafora J."/>
            <person name="Crous P."/>
            <person name="Grigoriev I."/>
        </authorList>
    </citation>
    <scope>NUCLEOTIDE SEQUENCE</scope>
    <source>
        <strain evidence="1">CBS 207.26</strain>
    </source>
</reference>
<name>A0A6A6DJL6_9PEZI</name>
<feature type="non-terminal residue" evidence="1">
    <location>
        <position position="1"/>
    </location>
</feature>
<gene>
    <name evidence="1" type="ORF">K469DRAFT_492876</name>
</gene>
<keyword evidence="2" id="KW-1185">Reference proteome</keyword>
<dbReference type="OrthoDB" id="4360910at2759"/>
<sequence>CISCGAFHWVAERTHLLTTSSPQFTSCCLNGQVELPPFGLLPKFLRDLLCRADLRSLRFYTNLYSYNSMFTFTSLDCTPINRGVTSGVQVFQIHGTLYHV</sequence>